<reference evidence="10" key="1">
    <citation type="submission" date="2022-11" db="UniProtKB">
        <authorList>
            <consortium name="WormBaseParasite"/>
        </authorList>
    </citation>
    <scope>IDENTIFICATION</scope>
</reference>
<feature type="transmembrane region" description="Helical" evidence="7">
    <location>
        <begin position="204"/>
        <end position="227"/>
    </location>
</feature>
<evidence type="ECO:0000256" key="1">
    <source>
        <dbReference type="ARBA" id="ARBA00004141"/>
    </source>
</evidence>
<dbReference type="WBParaSite" id="ACRNAN_scaffold5464.g7949.t1">
    <property type="protein sequence ID" value="ACRNAN_scaffold5464.g7949.t1"/>
    <property type="gene ID" value="ACRNAN_scaffold5464.g7949"/>
</dbReference>
<keyword evidence="6 7" id="KW-0012">Acyltransferase</keyword>
<feature type="transmembrane region" description="Helical" evidence="7">
    <location>
        <begin position="63"/>
        <end position="85"/>
    </location>
</feature>
<keyword evidence="2 7" id="KW-0808">Transferase</keyword>
<dbReference type="PANTHER" id="PTHR12246">
    <property type="entry name" value="PALMITOYLTRANSFERASE ZDHHC16"/>
    <property type="match status" value="1"/>
</dbReference>
<evidence type="ECO:0000256" key="7">
    <source>
        <dbReference type="RuleBase" id="RU079119"/>
    </source>
</evidence>
<comment type="domain">
    <text evidence="7">The DHHC domain is required for palmitoyltransferase activity.</text>
</comment>
<comment type="similarity">
    <text evidence="7">Belongs to the DHHC palmitoyltransferase family.</text>
</comment>
<name>A0A914E4I3_9BILA</name>
<dbReference type="GO" id="GO:0019706">
    <property type="term" value="F:protein-cysteine S-palmitoyltransferase activity"/>
    <property type="evidence" value="ECO:0007669"/>
    <property type="project" value="UniProtKB-EC"/>
</dbReference>
<evidence type="ECO:0000256" key="3">
    <source>
        <dbReference type="ARBA" id="ARBA00022692"/>
    </source>
</evidence>
<evidence type="ECO:0000256" key="6">
    <source>
        <dbReference type="ARBA" id="ARBA00023315"/>
    </source>
</evidence>
<organism evidence="9 10">
    <name type="scientific">Acrobeloides nanus</name>
    <dbReference type="NCBI Taxonomy" id="290746"/>
    <lineage>
        <taxon>Eukaryota</taxon>
        <taxon>Metazoa</taxon>
        <taxon>Ecdysozoa</taxon>
        <taxon>Nematoda</taxon>
        <taxon>Chromadorea</taxon>
        <taxon>Rhabditida</taxon>
        <taxon>Tylenchina</taxon>
        <taxon>Cephalobomorpha</taxon>
        <taxon>Cephaloboidea</taxon>
        <taxon>Cephalobidae</taxon>
        <taxon>Acrobeloides</taxon>
    </lineage>
</organism>
<evidence type="ECO:0000313" key="10">
    <source>
        <dbReference type="WBParaSite" id="ACRNAN_scaffold5464.g7949.t1"/>
    </source>
</evidence>
<dbReference type="PROSITE" id="PS50216">
    <property type="entry name" value="DHHC"/>
    <property type="match status" value="1"/>
</dbReference>
<evidence type="ECO:0000256" key="5">
    <source>
        <dbReference type="ARBA" id="ARBA00023136"/>
    </source>
</evidence>
<dbReference type="EC" id="2.3.1.225" evidence="7"/>
<dbReference type="AlphaFoldDB" id="A0A914E4I3"/>
<protein>
    <recommendedName>
        <fullName evidence="7">Palmitoyltransferase</fullName>
        <ecNumber evidence="7">2.3.1.225</ecNumber>
    </recommendedName>
</protein>
<dbReference type="InterPro" id="IPR001594">
    <property type="entry name" value="Palmitoyltrfase_DHHC"/>
</dbReference>
<evidence type="ECO:0000256" key="4">
    <source>
        <dbReference type="ARBA" id="ARBA00022989"/>
    </source>
</evidence>
<proteinExistence type="inferred from homology"/>
<evidence type="ECO:0000313" key="9">
    <source>
        <dbReference type="Proteomes" id="UP000887540"/>
    </source>
</evidence>
<keyword evidence="9" id="KW-1185">Reference proteome</keyword>
<comment type="subcellular location">
    <subcellularLocation>
        <location evidence="1">Membrane</location>
        <topology evidence="1">Multi-pass membrane protein</topology>
    </subcellularLocation>
</comment>
<dbReference type="Proteomes" id="UP000887540">
    <property type="component" value="Unplaced"/>
</dbReference>
<dbReference type="InterPro" id="IPR039859">
    <property type="entry name" value="PFA4/ZDH16/20/ERF2-like"/>
</dbReference>
<sequence length="370" mass="43714">MSWSTNIYEFVRAYRQKNPTCGYILYLCLNSIVLGQLILLVYFCYVYTFELCFGGVIRSNIRIAIYLVVFYGLVFMSIWSLIQVLRTPVSRVPKQYYVDKETDRRLKKVSSFDCIENRYFQECISFVQAKQQREILNEFAERRGLNFAEVFSSKDRQLRYCYSCKLIKPDRCYHCRSCGFCVLRYDHHCPMLNTCISHGNYKFFLLYIGYAFLSTLWSVLTLLEGISVYFVDGFHDSQNWTAHLSRFLLILICVLVQIVVLYYPLAALFFDHILYSVIKDNETTREYKRRPIIHPDSKGEASYNNGAWKNLHDIFGSRLWAFPLNTITTDGLHWEIGYPEYYDGPRLVVLKSPKNQTYIEECIKEIVIKR</sequence>
<feature type="transmembrane region" description="Helical" evidence="7">
    <location>
        <begin position="247"/>
        <end position="270"/>
    </location>
</feature>
<dbReference type="GO" id="GO:0016020">
    <property type="term" value="C:membrane"/>
    <property type="evidence" value="ECO:0007669"/>
    <property type="project" value="UniProtKB-SubCell"/>
</dbReference>
<keyword evidence="4 7" id="KW-1133">Transmembrane helix</keyword>
<dbReference type="Pfam" id="PF01529">
    <property type="entry name" value="DHHC"/>
    <property type="match status" value="1"/>
</dbReference>
<keyword evidence="3 7" id="KW-0812">Transmembrane</keyword>
<accession>A0A914E4I3</accession>
<feature type="transmembrane region" description="Helical" evidence="7">
    <location>
        <begin position="21"/>
        <end position="43"/>
    </location>
</feature>
<comment type="catalytic activity">
    <reaction evidence="7">
        <text>L-cysteinyl-[protein] + hexadecanoyl-CoA = S-hexadecanoyl-L-cysteinyl-[protein] + CoA</text>
        <dbReference type="Rhea" id="RHEA:36683"/>
        <dbReference type="Rhea" id="RHEA-COMP:10131"/>
        <dbReference type="Rhea" id="RHEA-COMP:11032"/>
        <dbReference type="ChEBI" id="CHEBI:29950"/>
        <dbReference type="ChEBI" id="CHEBI:57287"/>
        <dbReference type="ChEBI" id="CHEBI:57379"/>
        <dbReference type="ChEBI" id="CHEBI:74151"/>
        <dbReference type="EC" id="2.3.1.225"/>
    </reaction>
</comment>
<evidence type="ECO:0000259" key="8">
    <source>
        <dbReference type="Pfam" id="PF01529"/>
    </source>
</evidence>
<evidence type="ECO:0000256" key="2">
    <source>
        <dbReference type="ARBA" id="ARBA00022679"/>
    </source>
</evidence>
<keyword evidence="5 7" id="KW-0472">Membrane</keyword>
<feature type="domain" description="Palmitoyltransferase DHHC" evidence="8">
    <location>
        <begin position="157"/>
        <end position="288"/>
    </location>
</feature>